<dbReference type="Gene3D" id="3.40.50.450">
    <property type="match status" value="1"/>
</dbReference>
<reference evidence="4 5" key="2">
    <citation type="submission" date="2011-11" db="EMBL/GenBank/DDBJ databases">
        <authorList>
            <consortium name="US DOE Joint Genome Institute"/>
            <person name="Lucas S."/>
            <person name="Han J."/>
            <person name="Lapidus A."/>
            <person name="Cheng J.-F."/>
            <person name="Goodwin L."/>
            <person name="Pitluck S."/>
            <person name="Peters L."/>
            <person name="Ovchinnikova G."/>
            <person name="Zhang X."/>
            <person name="Detter J.C."/>
            <person name="Han C."/>
            <person name="Tapia R."/>
            <person name="Land M."/>
            <person name="Hauser L."/>
            <person name="Kyrpides N."/>
            <person name="Ivanova N."/>
            <person name="Pagani I."/>
            <person name="Vogl K."/>
            <person name="Liu Z."/>
            <person name="Overmann J."/>
            <person name="Frigaard N.-U."/>
            <person name="Bryant D."/>
            <person name="Woyke T."/>
        </authorList>
    </citation>
    <scope>NUCLEOTIDE SEQUENCE [LARGE SCALE GENOMIC DNA]</scope>
    <source>
        <strain evidence="4 5">970</strain>
    </source>
</reference>
<name>H8YX85_9GAMM</name>
<dbReference type="OrthoDB" id="9785707at2"/>
<gene>
    <name evidence="4" type="ORF">Thi970DRAFT_00712</name>
</gene>
<comment type="similarity">
    <text evidence="1">Belongs to the DprA/Smf family.</text>
</comment>
<evidence type="ECO:0000259" key="2">
    <source>
        <dbReference type="Pfam" id="PF02481"/>
    </source>
</evidence>
<evidence type="ECO:0000259" key="3">
    <source>
        <dbReference type="Pfam" id="PF17782"/>
    </source>
</evidence>
<dbReference type="InterPro" id="IPR036388">
    <property type="entry name" value="WH-like_DNA-bd_sf"/>
</dbReference>
<dbReference type="HOGENOM" id="CLU_029601_1_1_6"/>
<dbReference type="InterPro" id="IPR003488">
    <property type="entry name" value="DprA"/>
</dbReference>
<dbReference type="PANTHER" id="PTHR43022:SF1">
    <property type="entry name" value="PROTEIN SMF"/>
    <property type="match status" value="1"/>
</dbReference>
<dbReference type="InterPro" id="IPR041614">
    <property type="entry name" value="DprA_WH"/>
</dbReference>
<dbReference type="GO" id="GO:0009294">
    <property type="term" value="P:DNA-mediated transformation"/>
    <property type="evidence" value="ECO:0007669"/>
    <property type="project" value="InterPro"/>
</dbReference>
<dbReference type="PANTHER" id="PTHR43022">
    <property type="entry name" value="PROTEIN SMF"/>
    <property type="match status" value="1"/>
</dbReference>
<dbReference type="Proteomes" id="UP000002964">
    <property type="component" value="Unassembled WGS sequence"/>
</dbReference>
<dbReference type="InterPro" id="IPR057666">
    <property type="entry name" value="DrpA_SLOG"/>
</dbReference>
<dbReference type="NCBIfam" id="TIGR00732">
    <property type="entry name" value="dprA"/>
    <property type="match status" value="1"/>
</dbReference>
<protein>
    <submittedName>
        <fullName evidence="4">DNA protecting protein DprA</fullName>
    </submittedName>
</protein>
<evidence type="ECO:0000313" key="4">
    <source>
        <dbReference type="EMBL" id="EIC23061.1"/>
    </source>
</evidence>
<dbReference type="Gene3D" id="1.10.10.10">
    <property type="entry name" value="Winged helix-like DNA-binding domain superfamily/Winged helix DNA-binding domain"/>
    <property type="match status" value="1"/>
</dbReference>
<dbReference type="STRING" id="631362.Thi970DRAFT_00712"/>
<dbReference type="AlphaFoldDB" id="H8YX85"/>
<keyword evidence="5" id="KW-1185">Reference proteome</keyword>
<feature type="domain" description="DprA winged helix" evidence="3">
    <location>
        <begin position="324"/>
        <end position="378"/>
    </location>
</feature>
<sequence length="383" mass="40526">MIAPVIAEPVTDELRALIALVQTRGLGPRRIDQLLSRCGSAQAALAAGERLWSELRLPADSQAELARPHWHGVDQTLHWAEHESAWLLARSNPAYPPRLAEIASAPPLLFGLGDPALLCEPQLGVVGSRNPTASGAETTREFAAALAGLGLVITSGLAMGIDSAAHQGALTSGCTIAVLGTGPDRIYPQCNRELARHILKAGALVTEFPPGVGPHSSHFPRRNRIISGLSLGVLVTEAAPRSGSLITARYAVEQGREVFAIPGSIHNPLARGCHALIRDGAKLIDSIDQLLEELQAQLKPLTELSRSPAGAATGLEVTDQAGLTDGLDADQHKLLDLLGYDPITPDELIQRSQMPAREVASTLLLLELQGLVNAHPGGRYSRS</sequence>
<dbReference type="eggNOG" id="COG0758">
    <property type="taxonomic scope" value="Bacteria"/>
</dbReference>
<accession>H8YX85</accession>
<evidence type="ECO:0000313" key="5">
    <source>
        <dbReference type="Proteomes" id="UP000002964"/>
    </source>
</evidence>
<reference evidence="5" key="1">
    <citation type="submission" date="2011-06" db="EMBL/GenBank/DDBJ databases">
        <authorList>
            <consortium name="US DOE Joint Genome Institute (JGI-PGF)"/>
            <person name="Lucas S."/>
            <person name="Han J."/>
            <person name="Lapidus A."/>
            <person name="Cheng J.-F."/>
            <person name="Goodwin L."/>
            <person name="Pitluck S."/>
            <person name="Peters L."/>
            <person name="Land M.L."/>
            <person name="Hauser L."/>
            <person name="Vogl K."/>
            <person name="Liu Z."/>
            <person name="Overmann J."/>
            <person name="Frigaard N.-U."/>
            <person name="Bryant D.A."/>
            <person name="Woyke T.J."/>
        </authorList>
    </citation>
    <scope>NUCLEOTIDE SEQUENCE [LARGE SCALE GENOMIC DNA]</scope>
    <source>
        <strain evidence="5">970</strain>
    </source>
</reference>
<dbReference type="EMBL" id="JH603168">
    <property type="protein sequence ID" value="EIC23061.1"/>
    <property type="molecule type" value="Genomic_DNA"/>
</dbReference>
<dbReference type="RefSeq" id="WP_009147146.1">
    <property type="nucleotide sequence ID" value="NZ_CP121471.1"/>
</dbReference>
<proteinExistence type="inferred from homology"/>
<evidence type="ECO:0000256" key="1">
    <source>
        <dbReference type="ARBA" id="ARBA00006525"/>
    </source>
</evidence>
<dbReference type="SUPFAM" id="SSF102405">
    <property type="entry name" value="MCP/YpsA-like"/>
    <property type="match status" value="1"/>
</dbReference>
<organism evidence="4 5">
    <name type="scientific">Thiorhodovibrio frisius</name>
    <dbReference type="NCBI Taxonomy" id="631362"/>
    <lineage>
        <taxon>Bacteria</taxon>
        <taxon>Pseudomonadati</taxon>
        <taxon>Pseudomonadota</taxon>
        <taxon>Gammaproteobacteria</taxon>
        <taxon>Chromatiales</taxon>
        <taxon>Chromatiaceae</taxon>
        <taxon>Thiorhodovibrio</taxon>
    </lineage>
</organism>
<feature type="domain" description="Smf/DprA SLOG" evidence="2">
    <location>
        <begin position="88"/>
        <end position="294"/>
    </location>
</feature>
<dbReference type="Pfam" id="PF02481">
    <property type="entry name" value="DNA_processg_A"/>
    <property type="match status" value="1"/>
</dbReference>
<dbReference type="Pfam" id="PF17782">
    <property type="entry name" value="WHD_DprA"/>
    <property type="match status" value="1"/>
</dbReference>